<evidence type="ECO:0000313" key="2">
    <source>
        <dbReference type="EMBL" id="GAK73944.1"/>
    </source>
</evidence>
<name>A0ABQ0J2W9_9MOLU</name>
<dbReference type="SUPFAM" id="SSF56731">
    <property type="entry name" value="DNA primase core"/>
    <property type="match status" value="1"/>
</dbReference>
<evidence type="ECO:0000259" key="1">
    <source>
        <dbReference type="Pfam" id="PF08275"/>
    </source>
</evidence>
<dbReference type="RefSeq" id="WP_042068056.1">
    <property type="nucleotide sequence ID" value="NZ_BBIY01000032.1"/>
</dbReference>
<keyword evidence="3" id="KW-1185">Reference proteome</keyword>
<dbReference type="InterPro" id="IPR013264">
    <property type="entry name" value="DNAG_N"/>
</dbReference>
<comment type="caution">
    <text evidence="2">The sequence shown here is derived from an EMBL/GenBank/DDBJ whole genome shotgun (WGS) entry which is preliminary data.</text>
</comment>
<dbReference type="Pfam" id="PF08275">
    <property type="entry name" value="DNAG_N"/>
    <property type="match status" value="1"/>
</dbReference>
<proteinExistence type="predicted"/>
<dbReference type="PANTHER" id="PTHR30313:SF2">
    <property type="entry name" value="DNA PRIMASE"/>
    <property type="match status" value="1"/>
</dbReference>
<dbReference type="Gene3D" id="3.90.980.10">
    <property type="entry name" value="DNA primase, catalytic core, N-terminal domain"/>
    <property type="match status" value="1"/>
</dbReference>
<protein>
    <submittedName>
        <fullName evidence="2">DNA primase</fullName>
    </submittedName>
</protein>
<dbReference type="EMBL" id="BBIY01000032">
    <property type="protein sequence ID" value="GAK73944.1"/>
    <property type="molecule type" value="Genomic_DNA"/>
</dbReference>
<dbReference type="PANTHER" id="PTHR30313">
    <property type="entry name" value="DNA PRIMASE"/>
    <property type="match status" value="1"/>
</dbReference>
<dbReference type="InterPro" id="IPR050219">
    <property type="entry name" value="DnaG_primase"/>
</dbReference>
<evidence type="ECO:0000313" key="3">
    <source>
        <dbReference type="Proteomes" id="UP000028900"/>
    </source>
</evidence>
<dbReference type="Proteomes" id="UP000028900">
    <property type="component" value="Unassembled WGS sequence"/>
</dbReference>
<sequence>MQEAADFYSHQLKHNKQVLNYLEKRGFDNDIIKHFKLSYAPKASHLSRYLMEGTKFDSDDLKTLSLINQDDKTALFVKDMKDLIQSTLSDNKELLAQKEQEIANYPNQP</sequence>
<dbReference type="InterPro" id="IPR037068">
    <property type="entry name" value="DNA_primase_core_N_sf"/>
</dbReference>
<reference evidence="3" key="1">
    <citation type="journal article" date="2014" name="Genome Announc.">
        <title>Draft Genome Sequence of ''Candidatus Phytoplasma asteris'' Strain OY-V, an Unculturable Plant-Pathogenic Bacterium.</title>
        <authorList>
            <person name="Kakizawa S."/>
            <person name="Makino A."/>
            <person name="Ishii Y."/>
            <person name="Tamaki H."/>
            <person name="Kamagata Y."/>
        </authorList>
    </citation>
    <scope>NUCLEOTIDE SEQUENCE [LARGE SCALE GENOMIC DNA]</scope>
    <source>
        <strain evidence="3">OY-V</strain>
    </source>
</reference>
<reference evidence="2 3" key="2">
    <citation type="journal article" date="2014" name="Genome Announc.">
        <title>Draft Genome Sequence of 'Candidatus Phytoplasma asteris' Strain OY-V, an Unculturable Plant-Pathogenic Bacterium.</title>
        <authorList>
            <person name="Kakizawa S."/>
            <person name="Makino A."/>
            <person name="Ishii Y."/>
            <person name="Tamaki H."/>
            <person name="Kamagata Y."/>
        </authorList>
    </citation>
    <scope>NUCLEOTIDE SEQUENCE [LARGE SCALE GENOMIC DNA]</scope>
    <source>
        <strain evidence="2 3">OY-V</strain>
    </source>
</reference>
<accession>A0ABQ0J2W9</accession>
<feature type="domain" description="DNA primase DNAG catalytic core N-terminal" evidence="1">
    <location>
        <begin position="7"/>
        <end position="75"/>
    </location>
</feature>
<organism evidence="2 3">
    <name type="scientific">'Chrysanthemum coronarium' phytoplasma</name>
    <dbReference type="NCBI Taxonomy" id="1520703"/>
    <lineage>
        <taxon>Bacteria</taxon>
        <taxon>Bacillati</taxon>
        <taxon>Mycoplasmatota</taxon>
        <taxon>Mollicutes</taxon>
        <taxon>Acholeplasmatales</taxon>
        <taxon>Acholeplasmataceae</taxon>
        <taxon>Candidatus Phytoplasma</taxon>
        <taxon>16SrI (Aster yellows group)</taxon>
    </lineage>
</organism>
<gene>
    <name evidence="2" type="primary">dnaG</name>
    <name evidence="2" type="ORF">OYV_04290</name>
</gene>